<protein>
    <submittedName>
        <fullName evidence="3">Putative membrane protein</fullName>
    </submittedName>
</protein>
<proteinExistence type="predicted"/>
<evidence type="ECO:0000259" key="2">
    <source>
        <dbReference type="Pfam" id="PF13628"/>
    </source>
</evidence>
<dbReference type="Gene3D" id="1.20.1260.10">
    <property type="match status" value="1"/>
</dbReference>
<keyword evidence="4" id="KW-1185">Reference proteome</keyword>
<feature type="domain" description="DUF4142" evidence="2">
    <location>
        <begin position="54"/>
        <end position="188"/>
    </location>
</feature>
<dbReference type="PANTHER" id="PTHR38593:SF1">
    <property type="entry name" value="BLR2558 PROTEIN"/>
    <property type="match status" value="1"/>
</dbReference>
<dbReference type="OrthoDB" id="883203at2"/>
<reference evidence="3 4" key="1">
    <citation type="submission" date="2017-02" db="EMBL/GenBank/DDBJ databases">
        <authorList>
            <person name="Peterson S.W."/>
        </authorList>
    </citation>
    <scope>NUCLEOTIDE SEQUENCE [LARGE SCALE GENOMIC DNA]</scope>
    <source>
        <strain evidence="3 4">DSM 22335</strain>
    </source>
</reference>
<dbReference type="PANTHER" id="PTHR38593">
    <property type="entry name" value="BLR2558 PROTEIN"/>
    <property type="match status" value="1"/>
</dbReference>
<dbReference type="InterPro" id="IPR012347">
    <property type="entry name" value="Ferritin-like"/>
</dbReference>
<evidence type="ECO:0000256" key="1">
    <source>
        <dbReference type="SAM" id="SignalP"/>
    </source>
</evidence>
<gene>
    <name evidence="3" type="ORF">SAMN04488132_10760</name>
</gene>
<dbReference type="EMBL" id="FUWH01000007">
    <property type="protein sequence ID" value="SJZ96998.1"/>
    <property type="molecule type" value="Genomic_DNA"/>
</dbReference>
<evidence type="ECO:0000313" key="4">
    <source>
        <dbReference type="Proteomes" id="UP000190888"/>
    </source>
</evidence>
<dbReference type="Pfam" id="PF13628">
    <property type="entry name" value="DUF4142"/>
    <property type="match status" value="1"/>
</dbReference>
<name>A0A1T4Q1C3_9BACT</name>
<dbReference type="STRING" id="413434.SAMN04488132_10760"/>
<accession>A0A1T4Q1C3</accession>
<sequence length="197" mass="21922">MKKTFFPSFRNAFLPLMAIVSACLMMTACGNSEENSKKEAEKENEAKFDKPSEKDAQYIVDAYAASLYEVRVADTAKKYAVTQDAITLADAVLQAHTSMSEQLRSLATAKQVSLPTDITPAQNDKLSKMTKEKKVKFDKDYTDWVVSDHKDAVSMYEKASQDAGDADIKGWFTTTLPELRKHLDAATATNDKVKSMK</sequence>
<organism evidence="3 4">
    <name type="scientific">Sediminibacterium ginsengisoli</name>
    <dbReference type="NCBI Taxonomy" id="413434"/>
    <lineage>
        <taxon>Bacteria</taxon>
        <taxon>Pseudomonadati</taxon>
        <taxon>Bacteroidota</taxon>
        <taxon>Chitinophagia</taxon>
        <taxon>Chitinophagales</taxon>
        <taxon>Chitinophagaceae</taxon>
        <taxon>Sediminibacterium</taxon>
    </lineage>
</organism>
<evidence type="ECO:0000313" key="3">
    <source>
        <dbReference type="EMBL" id="SJZ96998.1"/>
    </source>
</evidence>
<dbReference type="InterPro" id="IPR025419">
    <property type="entry name" value="DUF4142"/>
</dbReference>
<feature type="chain" id="PRO_5010569967" evidence="1">
    <location>
        <begin position="23"/>
        <end position="197"/>
    </location>
</feature>
<dbReference type="PROSITE" id="PS51257">
    <property type="entry name" value="PROKAR_LIPOPROTEIN"/>
    <property type="match status" value="1"/>
</dbReference>
<dbReference type="RefSeq" id="WP_078831837.1">
    <property type="nucleotide sequence ID" value="NZ_FUWH01000007.1"/>
</dbReference>
<feature type="signal peptide" evidence="1">
    <location>
        <begin position="1"/>
        <end position="22"/>
    </location>
</feature>
<dbReference type="Proteomes" id="UP000190888">
    <property type="component" value="Unassembled WGS sequence"/>
</dbReference>
<dbReference type="AlphaFoldDB" id="A0A1T4Q1C3"/>
<keyword evidence="1" id="KW-0732">Signal</keyword>